<dbReference type="InterPro" id="IPR015943">
    <property type="entry name" value="WD40/YVTN_repeat-like_dom_sf"/>
</dbReference>
<evidence type="ECO:0000256" key="1">
    <source>
        <dbReference type="SAM" id="MobiDB-lite"/>
    </source>
</evidence>
<evidence type="ECO:0000259" key="2">
    <source>
        <dbReference type="Pfam" id="PF10433"/>
    </source>
</evidence>
<feature type="compositionally biased region" description="Basic and acidic residues" evidence="1">
    <location>
        <begin position="222"/>
        <end position="243"/>
    </location>
</feature>
<protein>
    <recommendedName>
        <fullName evidence="2">RSE1/DDB1/CPSF1 first beta-propeller domain-containing protein</fullName>
    </recommendedName>
</protein>
<gene>
    <name evidence="3" type="primary">PmlGA01_080025900</name>
    <name evidence="3" type="ORF">PMLGA01_080025900</name>
</gene>
<evidence type="ECO:0000313" key="4">
    <source>
        <dbReference type="Proteomes" id="UP000219799"/>
    </source>
</evidence>
<dbReference type="EMBL" id="LT594496">
    <property type="protein sequence ID" value="SBT79297.1"/>
    <property type="molecule type" value="Genomic_DNA"/>
</dbReference>
<name>A0A1C3KYL9_PLAMA</name>
<dbReference type="Proteomes" id="UP000219799">
    <property type="component" value="Chromosome 8"/>
</dbReference>
<feature type="compositionally biased region" description="Basic and acidic residues" evidence="1">
    <location>
        <begin position="206"/>
        <end position="215"/>
    </location>
</feature>
<dbReference type="Pfam" id="PF10433">
    <property type="entry name" value="Beta-prop_RSE1_1st"/>
    <property type="match status" value="1"/>
</dbReference>
<feature type="compositionally biased region" description="Basic residues" evidence="1">
    <location>
        <begin position="259"/>
        <end position="268"/>
    </location>
</feature>
<organism evidence="3 4">
    <name type="scientific">Plasmodium malariae</name>
    <dbReference type="NCBI Taxonomy" id="5858"/>
    <lineage>
        <taxon>Eukaryota</taxon>
        <taxon>Sar</taxon>
        <taxon>Alveolata</taxon>
        <taxon>Apicomplexa</taxon>
        <taxon>Aconoidasida</taxon>
        <taxon>Haemosporida</taxon>
        <taxon>Plasmodiidae</taxon>
        <taxon>Plasmodium</taxon>
        <taxon>Plasmodium (Plasmodium)</taxon>
    </lineage>
</organism>
<accession>A0A1C3KYL9</accession>
<proteinExistence type="predicted"/>
<dbReference type="Gene3D" id="2.130.10.10">
    <property type="entry name" value="YVTN repeat-like/Quinoprotein amine dehydrogenase"/>
    <property type="match status" value="1"/>
</dbReference>
<reference evidence="3 4" key="1">
    <citation type="submission" date="2016-06" db="EMBL/GenBank/DDBJ databases">
        <authorList>
            <consortium name="Pathogen Informatics"/>
        </authorList>
    </citation>
    <scope>NUCLEOTIDE SEQUENCE [LARGE SCALE GENOMIC DNA]</scope>
    <source>
        <strain evidence="3">PmlGA01</strain>
    </source>
</reference>
<feature type="compositionally biased region" description="Acidic residues" evidence="1">
    <location>
        <begin position="194"/>
        <end position="205"/>
    </location>
</feature>
<dbReference type="AlphaFoldDB" id="A0A1C3KYL9"/>
<feature type="compositionally biased region" description="Basic and acidic residues" evidence="1">
    <location>
        <begin position="269"/>
        <end position="282"/>
    </location>
</feature>
<dbReference type="VEuPathDB" id="PlasmoDB:PmUG01_08038400"/>
<evidence type="ECO:0000313" key="3">
    <source>
        <dbReference type="EMBL" id="SBT79297.1"/>
    </source>
</evidence>
<sequence>MSIYHFYNNAIPSTSIRTAICTNIKGNKKKYLLYACNNYLNVCCVDKDGFTDDFSKHVVFSEVLELREYLPEKLTDRDKKENIKSYVFLLTRKYNLLLLEFDIKLNDFVTLSQINLHELNGMHIEEDITFLLDERQRTVLFYGYKNILKYIYLDYDDYFNLSRLYTLRLDEGLIIDITFVNSYSDGYHDVGINEGDDDEEDDYLDYSDHGNKDESINGCNYERNDDPNNHFSNDHLNNDHLNNDHVSNARSKEEADRGRGRRNSHKGRNNTDEYYSKHSSKE</sequence>
<feature type="region of interest" description="Disordered" evidence="1">
    <location>
        <begin position="191"/>
        <end position="282"/>
    </location>
</feature>
<dbReference type="InterPro" id="IPR018846">
    <property type="entry name" value="Beta-prop_RSE1/DDB1/CPSF1_1st"/>
</dbReference>
<feature type="domain" description="RSE1/DDB1/CPSF1 first beta-propeller" evidence="2">
    <location>
        <begin position="15"/>
        <end position="183"/>
    </location>
</feature>